<proteinExistence type="predicted"/>
<evidence type="ECO:0000313" key="2">
    <source>
        <dbReference type="Proteomes" id="UP000327111"/>
    </source>
</evidence>
<evidence type="ECO:0008006" key="3">
    <source>
        <dbReference type="Google" id="ProtNLM"/>
    </source>
</evidence>
<reference evidence="1 2" key="1">
    <citation type="submission" date="2019-09" db="EMBL/GenBank/DDBJ databases">
        <authorList>
            <person name="Chandra G."/>
            <person name="Truman W A."/>
        </authorList>
    </citation>
    <scope>NUCLEOTIDE SEQUENCE [LARGE SCALE GENOMIC DNA]</scope>
    <source>
        <strain evidence="1">PS854</strain>
    </source>
</reference>
<evidence type="ECO:0000313" key="1">
    <source>
        <dbReference type="EMBL" id="VVP34258.1"/>
    </source>
</evidence>
<dbReference type="Proteomes" id="UP000327111">
    <property type="component" value="Unassembled WGS sequence"/>
</dbReference>
<accession>A0A5E7NAP8</accession>
<protein>
    <recommendedName>
        <fullName evidence="3">DUF3077 domain-containing protein</fullName>
    </recommendedName>
</protein>
<dbReference type="RefSeq" id="WP_150735356.1">
    <property type="nucleotide sequence ID" value="NZ_CABVIF010000010.1"/>
</dbReference>
<dbReference type="Pfam" id="PF19619">
    <property type="entry name" value="DUF6124"/>
    <property type="match status" value="1"/>
</dbReference>
<gene>
    <name evidence="1" type="ORF">PS854_04477</name>
</gene>
<name>A0A5E7NAP8_PSEFL</name>
<dbReference type="EMBL" id="CABVIF010000010">
    <property type="protein sequence ID" value="VVP34258.1"/>
    <property type="molecule type" value="Genomic_DNA"/>
</dbReference>
<dbReference type="AlphaFoldDB" id="A0A5E7NAP8"/>
<sequence>MFKVTPNPPDTDPVSPYVPGSKKLNEAAENALDFHFASIADIKATPRTPSSLFTVDPEADTETLVVYLVETLASVDVMVHQLVDHLDGGARNALLGISNSVMLAEITANRVLDQIDPPE</sequence>
<organism evidence="1 2">
    <name type="scientific">Pseudomonas fluorescens</name>
    <dbReference type="NCBI Taxonomy" id="294"/>
    <lineage>
        <taxon>Bacteria</taxon>
        <taxon>Pseudomonadati</taxon>
        <taxon>Pseudomonadota</taxon>
        <taxon>Gammaproteobacteria</taxon>
        <taxon>Pseudomonadales</taxon>
        <taxon>Pseudomonadaceae</taxon>
        <taxon>Pseudomonas</taxon>
    </lineage>
</organism>